<dbReference type="InterPro" id="IPR000242">
    <property type="entry name" value="PTP_cat"/>
</dbReference>
<dbReference type="InterPro" id="IPR029021">
    <property type="entry name" value="Prot-tyrosine_phosphatase-like"/>
</dbReference>
<dbReference type="SMART" id="SM00404">
    <property type="entry name" value="PTPc_motif"/>
    <property type="match status" value="1"/>
</dbReference>
<protein>
    <submittedName>
        <fullName evidence="6">Receptor-type tyrosine-protein phosphatase F-like isoform X1</fullName>
    </submittedName>
</protein>
<feature type="domain" description="Tyrosine specific protein phosphatases" evidence="4">
    <location>
        <begin position="340"/>
        <end position="420"/>
    </location>
</feature>
<proteinExistence type="predicted"/>
<dbReference type="SUPFAM" id="SSF52799">
    <property type="entry name" value="(Phosphotyrosine protein) phosphatases II"/>
    <property type="match status" value="1"/>
</dbReference>
<sequence length="677" mass="75506">MNDCKFPLIHTHARIYMYKMDPPGSFRVVLLLCSVAVCLAQITEQLVWTNNVGKPETTLGGKNHDRTTTADARDPPGLEPWAVVFIVAVAIIFVFGMTALLIYAYFKDRAEGKLTFGRTTRNILRWRGGASTRIWRGSTVPVAHFPAYVLQMRKDNKGGFSAQFKEVQDVSPLFPTQVAELNINKPKNRYQHIGLPFDNSRVQLIPLTTEPGSDYINASFIPGCESGCEYVAAQGPLENTVNDFWRLIWEQQIAVIVMLTRVEEDGWKKCERYWPEEGVEENMGGFQVSLVSEKQTNKSIITRVFQMEKESQEADESHVHMVHSLQLLSWEELTKPACPDSVLALVDELQQIRVSALSDAERQKPVLVHGSAGVGRTGAFIAIDRLLTTAEHSKTLDVFKTVMELRIHRQRMVQTEEQYIFIHECIREKMLQRSNIVSISDEESVATTSKSHSVVTLPRNLEVDSNSNELTFVHGKSVTLPSVGRANASSRTNAAGADTRPEKWSSIDLQDAPAEPEPAAAHLTMSQTLSVEVFKMLNFGSKISRDKDARRTKATTAGGLNAAARADAPTTTSTSVKEHTYSGASSEADETRRRPDATDGSLHKTADSNPSVYAQRDSGYVEGMTNRYEGETPLEANQQLCRRSPSYQTLDVAVNEHTDTNWWSTQNMYSANDDIDV</sequence>
<reference evidence="6" key="1">
    <citation type="submission" date="2025-08" db="UniProtKB">
        <authorList>
            <consortium name="RefSeq"/>
        </authorList>
    </citation>
    <scope>IDENTIFICATION</scope>
</reference>
<evidence type="ECO:0000313" key="6">
    <source>
        <dbReference type="RefSeq" id="XP_014676013.1"/>
    </source>
</evidence>
<keyword evidence="2" id="KW-1133">Transmembrane helix</keyword>
<dbReference type="Pfam" id="PF00102">
    <property type="entry name" value="Y_phosphatase"/>
    <property type="match status" value="1"/>
</dbReference>
<feature type="domain" description="Tyrosine-protein phosphatase" evidence="3">
    <location>
        <begin position="160"/>
        <end position="429"/>
    </location>
</feature>
<feature type="region of interest" description="Disordered" evidence="1">
    <location>
        <begin position="483"/>
        <end position="506"/>
    </location>
</feature>
<gene>
    <name evidence="6" type="primary">LOC106815996</name>
</gene>
<dbReference type="PROSITE" id="PS50055">
    <property type="entry name" value="TYR_PHOSPHATASE_PTP"/>
    <property type="match status" value="1"/>
</dbReference>
<organism evidence="5 6">
    <name type="scientific">Priapulus caudatus</name>
    <name type="common">Priapulid worm</name>
    <dbReference type="NCBI Taxonomy" id="37621"/>
    <lineage>
        <taxon>Eukaryota</taxon>
        <taxon>Metazoa</taxon>
        <taxon>Ecdysozoa</taxon>
        <taxon>Scalidophora</taxon>
        <taxon>Priapulida</taxon>
        <taxon>Priapulimorpha</taxon>
        <taxon>Priapulimorphida</taxon>
        <taxon>Priapulidae</taxon>
        <taxon>Priapulus</taxon>
    </lineage>
</organism>
<feature type="transmembrane region" description="Helical" evidence="2">
    <location>
        <begin position="81"/>
        <end position="106"/>
    </location>
</feature>
<keyword evidence="2" id="KW-0472">Membrane</keyword>
<dbReference type="SMART" id="SM00194">
    <property type="entry name" value="PTPc"/>
    <property type="match status" value="1"/>
</dbReference>
<name>A0ABM1EUZ2_PRICU</name>
<accession>A0ABM1EUZ2</accession>
<dbReference type="GeneID" id="106815996"/>
<dbReference type="RefSeq" id="XP_014676013.1">
    <property type="nucleotide sequence ID" value="XM_014820527.1"/>
</dbReference>
<dbReference type="Gene3D" id="3.90.190.10">
    <property type="entry name" value="Protein tyrosine phosphatase superfamily"/>
    <property type="match status" value="1"/>
</dbReference>
<evidence type="ECO:0000259" key="4">
    <source>
        <dbReference type="PROSITE" id="PS50056"/>
    </source>
</evidence>
<dbReference type="PROSITE" id="PS50056">
    <property type="entry name" value="TYR_PHOSPHATASE_2"/>
    <property type="match status" value="1"/>
</dbReference>
<dbReference type="PRINTS" id="PR00700">
    <property type="entry name" value="PRTYPHPHTASE"/>
</dbReference>
<dbReference type="InterPro" id="IPR000387">
    <property type="entry name" value="Tyr_Pase_dom"/>
</dbReference>
<dbReference type="PANTHER" id="PTHR19134:SF553">
    <property type="entry name" value="TYROSINE-PROTEIN PHOSPHATASE 10D-RELATED"/>
    <property type="match status" value="1"/>
</dbReference>
<feature type="compositionally biased region" description="Low complexity" evidence="1">
    <location>
        <begin position="554"/>
        <end position="568"/>
    </location>
</feature>
<dbReference type="Proteomes" id="UP000695022">
    <property type="component" value="Unplaced"/>
</dbReference>
<feature type="compositionally biased region" description="Basic and acidic residues" evidence="1">
    <location>
        <begin position="589"/>
        <end position="606"/>
    </location>
</feature>
<feature type="region of interest" description="Disordered" evidence="1">
    <location>
        <begin position="546"/>
        <end position="616"/>
    </location>
</feature>
<keyword evidence="5" id="KW-1185">Reference proteome</keyword>
<dbReference type="InterPro" id="IPR003595">
    <property type="entry name" value="Tyr_Pase_cat"/>
</dbReference>
<dbReference type="InterPro" id="IPR050348">
    <property type="entry name" value="Protein-Tyr_Phosphatase"/>
</dbReference>
<evidence type="ECO:0000256" key="2">
    <source>
        <dbReference type="SAM" id="Phobius"/>
    </source>
</evidence>
<keyword evidence="2" id="KW-0812">Transmembrane</keyword>
<dbReference type="PANTHER" id="PTHR19134">
    <property type="entry name" value="RECEPTOR-TYPE TYROSINE-PROTEIN PHOSPHATASE"/>
    <property type="match status" value="1"/>
</dbReference>
<evidence type="ECO:0000313" key="5">
    <source>
        <dbReference type="Proteomes" id="UP000695022"/>
    </source>
</evidence>
<evidence type="ECO:0000256" key="1">
    <source>
        <dbReference type="SAM" id="MobiDB-lite"/>
    </source>
</evidence>
<evidence type="ECO:0000259" key="3">
    <source>
        <dbReference type="PROSITE" id="PS50055"/>
    </source>
</evidence>